<dbReference type="InterPro" id="IPR036259">
    <property type="entry name" value="MFS_trans_sf"/>
</dbReference>
<evidence type="ECO:0000256" key="4">
    <source>
        <dbReference type="ARBA" id="ARBA00022692"/>
    </source>
</evidence>
<dbReference type="InterPro" id="IPR011701">
    <property type="entry name" value="MFS"/>
</dbReference>
<dbReference type="FunFam" id="1.20.1250.20:FF:000144">
    <property type="entry name" value="Picot, isoform B"/>
    <property type="match status" value="1"/>
</dbReference>
<evidence type="ECO:0000256" key="1">
    <source>
        <dbReference type="ARBA" id="ARBA00004141"/>
    </source>
</evidence>
<evidence type="ECO:0000256" key="10">
    <source>
        <dbReference type="ARBA" id="ARBA00054632"/>
    </source>
</evidence>
<dbReference type="PROSITE" id="PS50850">
    <property type="entry name" value="MFS"/>
    <property type="match status" value="1"/>
</dbReference>
<reference evidence="14" key="2">
    <citation type="submission" date="2022-10" db="EMBL/GenBank/DDBJ databases">
        <authorList>
            <consortium name="ENA_rothamsted_submissions"/>
            <consortium name="culmorum"/>
            <person name="King R."/>
        </authorList>
    </citation>
    <scope>NUCLEOTIDE SEQUENCE</scope>
</reference>
<feature type="transmembrane region" description="Helical" evidence="12">
    <location>
        <begin position="311"/>
        <end position="328"/>
    </location>
</feature>
<dbReference type="GO" id="GO:0015293">
    <property type="term" value="F:symporter activity"/>
    <property type="evidence" value="ECO:0007669"/>
    <property type="project" value="UniProtKB-KW"/>
</dbReference>
<keyword evidence="5" id="KW-0769">Symport</keyword>
<feature type="transmembrane region" description="Helical" evidence="12">
    <location>
        <begin position="444"/>
        <end position="462"/>
    </location>
</feature>
<evidence type="ECO:0000313" key="15">
    <source>
        <dbReference type="Proteomes" id="UP001153737"/>
    </source>
</evidence>
<dbReference type="GO" id="GO:0006814">
    <property type="term" value="P:sodium ion transport"/>
    <property type="evidence" value="ECO:0007669"/>
    <property type="project" value="UniProtKB-KW"/>
</dbReference>
<name>A0A9P0DFM3_PHACE</name>
<evidence type="ECO:0000256" key="8">
    <source>
        <dbReference type="ARBA" id="ARBA00023136"/>
    </source>
</evidence>
<dbReference type="InterPro" id="IPR050382">
    <property type="entry name" value="MFS_Na/Anion_cotransporter"/>
</dbReference>
<feature type="transmembrane region" description="Helical" evidence="12">
    <location>
        <begin position="182"/>
        <end position="206"/>
    </location>
</feature>
<dbReference type="OrthoDB" id="2985014at2759"/>
<organism evidence="14 15">
    <name type="scientific">Phaedon cochleariae</name>
    <name type="common">Mustard beetle</name>
    <dbReference type="NCBI Taxonomy" id="80249"/>
    <lineage>
        <taxon>Eukaryota</taxon>
        <taxon>Metazoa</taxon>
        <taxon>Ecdysozoa</taxon>
        <taxon>Arthropoda</taxon>
        <taxon>Hexapoda</taxon>
        <taxon>Insecta</taxon>
        <taxon>Pterygota</taxon>
        <taxon>Neoptera</taxon>
        <taxon>Endopterygota</taxon>
        <taxon>Coleoptera</taxon>
        <taxon>Polyphaga</taxon>
        <taxon>Cucujiformia</taxon>
        <taxon>Chrysomeloidea</taxon>
        <taxon>Chrysomelidae</taxon>
        <taxon>Chrysomelinae</taxon>
        <taxon>Chrysomelini</taxon>
        <taxon>Phaedon</taxon>
    </lineage>
</organism>
<keyword evidence="3" id="KW-0813">Transport</keyword>
<feature type="transmembrane region" description="Helical" evidence="12">
    <location>
        <begin position="349"/>
        <end position="367"/>
    </location>
</feature>
<feature type="transmembrane region" description="Helical" evidence="12">
    <location>
        <begin position="272"/>
        <end position="291"/>
    </location>
</feature>
<dbReference type="GO" id="GO:0016020">
    <property type="term" value="C:membrane"/>
    <property type="evidence" value="ECO:0007669"/>
    <property type="project" value="UniProtKB-SubCell"/>
</dbReference>
<evidence type="ECO:0000256" key="2">
    <source>
        <dbReference type="ARBA" id="ARBA00008586"/>
    </source>
</evidence>
<dbReference type="FunFam" id="1.20.1250.20:FF:000003">
    <property type="entry name" value="Solute carrier family 17 member 3"/>
    <property type="match status" value="1"/>
</dbReference>
<accession>A0A9P0DFM3</accession>
<feature type="transmembrane region" description="Helical" evidence="12">
    <location>
        <begin position="117"/>
        <end position="137"/>
    </location>
</feature>
<keyword evidence="15" id="KW-1185">Reference proteome</keyword>
<evidence type="ECO:0000256" key="12">
    <source>
        <dbReference type="SAM" id="Phobius"/>
    </source>
</evidence>
<gene>
    <name evidence="14" type="ORF">PHAECO_LOCUS1274</name>
</gene>
<dbReference type="PANTHER" id="PTHR11662:SF280">
    <property type="entry name" value="FI21844P1-RELATED"/>
    <property type="match status" value="1"/>
</dbReference>
<evidence type="ECO:0000256" key="11">
    <source>
        <dbReference type="ARBA" id="ARBA00068450"/>
    </source>
</evidence>
<evidence type="ECO:0000256" key="9">
    <source>
        <dbReference type="ARBA" id="ARBA00023201"/>
    </source>
</evidence>
<evidence type="ECO:0000256" key="3">
    <source>
        <dbReference type="ARBA" id="ARBA00022448"/>
    </source>
</evidence>
<comment type="subcellular location">
    <subcellularLocation>
        <location evidence="1">Membrane</location>
        <topology evidence="1">Multi-pass membrane protein</topology>
    </subcellularLocation>
</comment>
<evidence type="ECO:0000256" key="5">
    <source>
        <dbReference type="ARBA" id="ARBA00022847"/>
    </source>
</evidence>
<dbReference type="AlphaFoldDB" id="A0A9P0DFM3"/>
<sequence length="488" mass="54293">MKYDYDPVPTKSFITSGTKTEIVIQPVTNFEKNDGSSLGKRHGQMFIYSILLFLTLSMSVNISICIVAMTDPTASINEDIPTYNWTDKSIILSAFFWGYMLPQIAAGWLVTKYGPKWFLVGAMTLCSLFGYLLPIMAESLGSKGVMGCRFMQGVCLSVVYPSVHALLGKWVPPNERSRMATFVYAGSPAGVVVSMFVSGYIAASWYGWPMVFYFYSTIGLMWSLTFSYFGSNGPAEHSTISNEERNYIQSGLKQGEDDGTFRTPWRKILTSIKVWALITTSFGYSWGYFTLLSEIPIYLKSVMKFDMESNSLISCLPYLLKLILAYFFSFVADKLINKKICSIGTTRKLMNGIGMVLPAIALLWLGNTGKDEVKLVIVLLIVAVGISSAGLSGFLVNHMDLSPNHSGTLMGIDNQFSLLSSALGPLSVQFLVPDEENADQWKFVFYSTSIIYVVVTIIFCVFGSGSIQPWNNAEEDRYQEKEKEDAVL</sequence>
<dbReference type="EMBL" id="OU896707">
    <property type="protein sequence ID" value="CAH1116175.1"/>
    <property type="molecule type" value="Genomic_DNA"/>
</dbReference>
<proteinExistence type="inferred from homology"/>
<comment type="similarity">
    <text evidence="2">Belongs to the major facilitator superfamily. Sodium/anion cotransporter family.</text>
</comment>
<keyword evidence="6 12" id="KW-1133">Transmembrane helix</keyword>
<comment type="function">
    <text evidence="10">May be an inorganic phosphate cotransporter.</text>
</comment>
<evidence type="ECO:0000256" key="7">
    <source>
        <dbReference type="ARBA" id="ARBA00023053"/>
    </source>
</evidence>
<protein>
    <recommendedName>
        <fullName evidence="11">Putative inorganic phosphate cotransporter</fullName>
    </recommendedName>
</protein>
<dbReference type="Pfam" id="PF07690">
    <property type="entry name" value="MFS_1"/>
    <property type="match status" value="1"/>
</dbReference>
<keyword evidence="4 12" id="KW-0812">Transmembrane</keyword>
<keyword evidence="7" id="KW-0915">Sodium</keyword>
<feature type="domain" description="Major facilitator superfamily (MFS) profile" evidence="13">
    <location>
        <begin position="45"/>
        <end position="467"/>
    </location>
</feature>
<dbReference type="SUPFAM" id="SSF103473">
    <property type="entry name" value="MFS general substrate transporter"/>
    <property type="match status" value="1"/>
</dbReference>
<evidence type="ECO:0000259" key="13">
    <source>
        <dbReference type="PROSITE" id="PS50850"/>
    </source>
</evidence>
<dbReference type="Gene3D" id="1.20.1250.20">
    <property type="entry name" value="MFS general substrate transporter like domains"/>
    <property type="match status" value="2"/>
</dbReference>
<keyword evidence="9" id="KW-0739">Sodium transport</keyword>
<reference evidence="14" key="1">
    <citation type="submission" date="2022-01" db="EMBL/GenBank/DDBJ databases">
        <authorList>
            <person name="King R."/>
        </authorList>
    </citation>
    <scope>NUCLEOTIDE SEQUENCE</scope>
</reference>
<evidence type="ECO:0000313" key="14">
    <source>
        <dbReference type="EMBL" id="CAH1116175.1"/>
    </source>
</evidence>
<feature type="transmembrane region" description="Helical" evidence="12">
    <location>
        <begin position="416"/>
        <end position="432"/>
    </location>
</feature>
<evidence type="ECO:0000256" key="6">
    <source>
        <dbReference type="ARBA" id="ARBA00022989"/>
    </source>
</evidence>
<feature type="transmembrane region" description="Helical" evidence="12">
    <location>
        <begin position="90"/>
        <end position="110"/>
    </location>
</feature>
<feature type="transmembrane region" description="Helical" evidence="12">
    <location>
        <begin position="46"/>
        <end position="70"/>
    </location>
</feature>
<dbReference type="GO" id="GO:0006820">
    <property type="term" value="P:monoatomic anion transport"/>
    <property type="evidence" value="ECO:0007669"/>
    <property type="project" value="TreeGrafter"/>
</dbReference>
<dbReference type="Proteomes" id="UP001153737">
    <property type="component" value="Chromosome 1"/>
</dbReference>
<feature type="transmembrane region" description="Helical" evidence="12">
    <location>
        <begin position="212"/>
        <end position="230"/>
    </location>
</feature>
<dbReference type="PANTHER" id="PTHR11662">
    <property type="entry name" value="SOLUTE CARRIER FAMILY 17"/>
    <property type="match status" value="1"/>
</dbReference>
<keyword evidence="8 12" id="KW-0472">Membrane</keyword>
<feature type="transmembrane region" description="Helical" evidence="12">
    <location>
        <begin position="373"/>
        <end position="396"/>
    </location>
</feature>
<dbReference type="InterPro" id="IPR020846">
    <property type="entry name" value="MFS_dom"/>
</dbReference>
<keyword evidence="9" id="KW-0406">Ion transport</keyword>
<feature type="transmembrane region" description="Helical" evidence="12">
    <location>
        <begin position="149"/>
        <end position="170"/>
    </location>
</feature>